<gene>
    <name evidence="3" type="primary">ymf70</name>
</gene>
<reference evidence="3" key="2">
    <citation type="submission" date="2019-06" db="EMBL/GenBank/DDBJ databases">
        <title>Mitochondrial genome of Tetrahymena rostrata TRAUS.</title>
        <authorList>
            <person name="Watt A.E."/>
            <person name="Billman-Jacobe H."/>
            <person name="Young N.D."/>
        </authorList>
    </citation>
    <scope>NUCLEOTIDE SEQUENCE</scope>
    <source>
        <strain evidence="3">TRAUS</strain>
    </source>
</reference>
<keyword evidence="1" id="KW-1133">Transmembrane helix</keyword>
<dbReference type="AlphaFoldDB" id="A0A650DE62"/>
<geneLocation type="mitochondrion" evidence="3"/>
<protein>
    <submittedName>
        <fullName evidence="3">Ymf70</fullName>
    </submittedName>
</protein>
<feature type="transmembrane region" description="Helical" evidence="1">
    <location>
        <begin position="67"/>
        <end position="88"/>
    </location>
</feature>
<accession>A0A650DE62</accession>
<sequence>MFRWLFLYWYNTTDTPYSISKINLWSYINIRLFKAKISSSIAYYILSLNNLELKKLKIFYKNNYFDYIYLKSIPCFFFIFLLLNFYLFI</sequence>
<keyword evidence="3" id="KW-0496">Mitochondrion</keyword>
<reference evidence="2" key="1">
    <citation type="submission" date="2018-01" db="EMBL/GenBank/DDBJ databases">
        <title>Mitochondrial genome sequences of Tetrahymena rostrata.</title>
        <authorList>
            <person name="Billman-Jacobe H."/>
            <person name="Young N."/>
        </authorList>
    </citation>
    <scope>NUCLEOTIDE SEQUENCE</scope>
    <source>
        <strain evidence="2">TRAUS</strain>
    </source>
</reference>
<keyword evidence="1" id="KW-0812">Transmembrane</keyword>
<name>A0A650DE62_TETRO</name>
<evidence type="ECO:0000313" key="3">
    <source>
        <dbReference type="EMBL" id="QGS65289.1"/>
    </source>
</evidence>
<organism evidence="3">
    <name type="scientific">Tetrahymena rostrata</name>
    <dbReference type="NCBI Taxonomy" id="5909"/>
    <lineage>
        <taxon>Eukaryota</taxon>
        <taxon>Sar</taxon>
        <taxon>Alveolata</taxon>
        <taxon>Ciliophora</taxon>
        <taxon>Intramacronucleata</taxon>
        <taxon>Oligohymenophorea</taxon>
        <taxon>Hymenostomatida</taxon>
        <taxon>Tetrahymenina</taxon>
        <taxon>Tetrahymenidae</taxon>
        <taxon>Tetrahymena</taxon>
    </lineage>
</organism>
<dbReference type="EMBL" id="MG744346">
    <property type="protein sequence ID" value="QBI37910.1"/>
    <property type="molecule type" value="Genomic_DNA"/>
</dbReference>
<evidence type="ECO:0000256" key="1">
    <source>
        <dbReference type="SAM" id="Phobius"/>
    </source>
</evidence>
<evidence type="ECO:0000313" key="2">
    <source>
        <dbReference type="EMBL" id="QBI37910.1"/>
    </source>
</evidence>
<keyword evidence="1" id="KW-0472">Membrane</keyword>
<proteinExistence type="predicted"/>
<dbReference type="EMBL" id="MN025427">
    <property type="protein sequence ID" value="QGS65289.1"/>
    <property type="molecule type" value="Genomic_DNA"/>
</dbReference>